<dbReference type="KEGG" id="slia:HA039_18700"/>
<organism evidence="3 4">
    <name type="scientific">Streptomyces liangshanensis</name>
    <dbReference type="NCBI Taxonomy" id="2717324"/>
    <lineage>
        <taxon>Bacteria</taxon>
        <taxon>Bacillati</taxon>
        <taxon>Actinomycetota</taxon>
        <taxon>Actinomycetes</taxon>
        <taxon>Kitasatosporales</taxon>
        <taxon>Streptomycetaceae</taxon>
        <taxon>Streptomyces</taxon>
    </lineage>
</organism>
<evidence type="ECO:0008006" key="5">
    <source>
        <dbReference type="Google" id="ProtNLM"/>
    </source>
</evidence>
<gene>
    <name evidence="3" type="ORF">HA039_18700</name>
</gene>
<protein>
    <recommendedName>
        <fullName evidence="5">Secreted protein</fullName>
    </recommendedName>
</protein>
<evidence type="ECO:0000256" key="1">
    <source>
        <dbReference type="SAM" id="MobiDB-lite"/>
    </source>
</evidence>
<feature type="region of interest" description="Disordered" evidence="1">
    <location>
        <begin position="67"/>
        <end position="89"/>
    </location>
</feature>
<evidence type="ECO:0000313" key="3">
    <source>
        <dbReference type="EMBL" id="QIQ06992.1"/>
    </source>
</evidence>
<feature type="compositionally biased region" description="Basic and acidic residues" evidence="1">
    <location>
        <begin position="1"/>
        <end position="15"/>
    </location>
</feature>
<accession>A0A6G9H8X5</accession>
<dbReference type="EMBL" id="CP050177">
    <property type="protein sequence ID" value="QIQ06992.1"/>
    <property type="molecule type" value="Genomic_DNA"/>
</dbReference>
<name>A0A6G9H8X5_9ACTN</name>
<evidence type="ECO:0000256" key="2">
    <source>
        <dbReference type="SAM" id="Phobius"/>
    </source>
</evidence>
<sequence>MNDESVKDEPVRDEPVNDGLPVASRGRARRLLGVVLPAVLVLGAVGGGVGYIGVTVQDADRSAVTEVWQKPDREPAPDPVAHAGKGRTDNELSRKLLPVPDGYRLGPDIGGDGNDSHFSARAATAMAKSLGDGLTGPARRSFDKAVDKLGVKGIALRTYTAYADDLVVQISLQQLRDPALVKSAFTRQARLMDAGEKGPDVEGHKKDATCMLVPEGDEESAESLSAMQCLAYDGDLVISVVAYGPYTFRDTAVADLLKEQLDHIADPGEYV</sequence>
<keyword evidence="2" id="KW-0812">Transmembrane</keyword>
<feature type="compositionally biased region" description="Basic and acidic residues" evidence="1">
    <location>
        <begin position="67"/>
        <end position="76"/>
    </location>
</feature>
<feature type="region of interest" description="Disordered" evidence="1">
    <location>
        <begin position="1"/>
        <end position="21"/>
    </location>
</feature>
<keyword evidence="4" id="KW-1185">Reference proteome</keyword>
<feature type="transmembrane region" description="Helical" evidence="2">
    <location>
        <begin position="31"/>
        <end position="54"/>
    </location>
</feature>
<reference evidence="3 4" key="1">
    <citation type="submission" date="2020-03" db="EMBL/GenBank/DDBJ databases">
        <title>A novel species.</title>
        <authorList>
            <person name="Gao J."/>
        </authorList>
    </citation>
    <scope>NUCLEOTIDE SEQUENCE [LARGE SCALE GENOMIC DNA]</scope>
    <source>
        <strain evidence="3 4">QMT-12</strain>
    </source>
</reference>
<keyword evidence="2" id="KW-0472">Membrane</keyword>
<dbReference type="Proteomes" id="UP000501179">
    <property type="component" value="Chromosome"/>
</dbReference>
<keyword evidence="2" id="KW-1133">Transmembrane helix</keyword>
<dbReference type="AlphaFoldDB" id="A0A6G9H8X5"/>
<proteinExistence type="predicted"/>
<evidence type="ECO:0000313" key="4">
    <source>
        <dbReference type="Proteomes" id="UP000501179"/>
    </source>
</evidence>